<name>A0A5C4VVG8_9ACTN</name>
<dbReference type="RefSeq" id="WP_139634691.1">
    <property type="nucleotide sequence ID" value="NZ_VDLX02000016.1"/>
</dbReference>
<comment type="caution">
    <text evidence="1">The sequence shown here is derived from an EMBL/GenBank/DDBJ whole genome shotgun (WGS) entry which is preliminary data.</text>
</comment>
<gene>
    <name evidence="1" type="ORF">FH608_035075</name>
</gene>
<proteinExistence type="predicted"/>
<dbReference type="EMBL" id="VDLX02000016">
    <property type="protein sequence ID" value="KAB8190212.1"/>
    <property type="molecule type" value="Genomic_DNA"/>
</dbReference>
<sequence length="688" mass="74996">MYRSEAVAILRAIQERWWRMGQVNDTGTMLSAINEIKNILSIQPRLLAEVADDASFLGHIANALRRAENKSAEEGDETAGVSAESSNLTDALAAITRLRHTARADGTDESRVAAQGPIEPITVDDDVNRNVHNYSRYLQEVATLIAHATAFYEAVEEVFREVSAGAPRWPTYVPYVLDRAYLIDQSRAISTALLEDYTHVAETAAKLAEIVDIDTRVSRRGTNSWQFKRRAGVLYLRPLRAEEILFSGLDGPTLESARALYGEFKSDLAAARRNIQIAEDIAKAVAWVHQLVGRNEVFSWLAEPAASIADLADMGGDIAGPRGDSGFAVDILLSLSSHETLSTLLSQLILIANRADRLAHIVELDRPERPNPITLAAGLLEALLEASMALEAADPDELERLITEASRKQDAHINLRNQAGEDESRISGLGQLQLQISAAAADKSLQEIRSKLDAALTVRVAMLGALLENARLLLSAAEDVEKGLLIADKWERQNRAAAEAFAEQLAIDALDETHASSGSVVVIYVSDDRDASKVEQSVERVVGAFGGYITQRGTPLLGSWLRILKTKAKDAASTEKGQDIALKLQRAIELKNLHETQARVDELQAGAAAKLIESVQDTPRAFIQIGSIVLIKDDGVLAVITLSQRQLVFLERNPHLIRNPLELLAALRSCDSDPSLQLVKGDGVADEQ</sequence>
<dbReference type="Proteomes" id="UP000312512">
    <property type="component" value="Unassembled WGS sequence"/>
</dbReference>
<organism evidence="1 2">
    <name type="scientific">Nonomuraea phyllanthi</name>
    <dbReference type="NCBI Taxonomy" id="2219224"/>
    <lineage>
        <taxon>Bacteria</taxon>
        <taxon>Bacillati</taxon>
        <taxon>Actinomycetota</taxon>
        <taxon>Actinomycetes</taxon>
        <taxon>Streptosporangiales</taxon>
        <taxon>Streptosporangiaceae</taxon>
        <taxon>Nonomuraea</taxon>
    </lineage>
</organism>
<dbReference type="OrthoDB" id="3541903at2"/>
<reference evidence="1 2" key="1">
    <citation type="submission" date="2019-10" db="EMBL/GenBank/DDBJ databases">
        <title>Nonomuraea sp. nov., isolated from Phyllanthus amarus.</title>
        <authorList>
            <person name="Klykleung N."/>
            <person name="Tanasupawat S."/>
        </authorList>
    </citation>
    <scope>NUCLEOTIDE SEQUENCE [LARGE SCALE GENOMIC DNA]</scope>
    <source>
        <strain evidence="1 2">PA1-10</strain>
    </source>
</reference>
<evidence type="ECO:0000313" key="2">
    <source>
        <dbReference type="Proteomes" id="UP000312512"/>
    </source>
</evidence>
<dbReference type="AlphaFoldDB" id="A0A5C4VVG8"/>
<accession>A0A5C4VVG8</accession>
<evidence type="ECO:0000313" key="1">
    <source>
        <dbReference type="EMBL" id="KAB8190212.1"/>
    </source>
</evidence>
<keyword evidence="2" id="KW-1185">Reference proteome</keyword>
<protein>
    <submittedName>
        <fullName evidence="1">Uncharacterized protein</fullName>
    </submittedName>
</protein>